<dbReference type="Pfam" id="PF01464">
    <property type="entry name" value="SLT"/>
    <property type="match status" value="1"/>
</dbReference>
<dbReference type="PROSITE" id="PS00922">
    <property type="entry name" value="TRANSGLYCOSYLASE"/>
    <property type="match status" value="1"/>
</dbReference>
<reference evidence="4 5" key="1">
    <citation type="submission" date="2018-06" db="EMBL/GenBank/DDBJ databases">
        <authorList>
            <consortium name="Pathogen Informatics"/>
            <person name="Doyle S."/>
        </authorList>
    </citation>
    <scope>NUCLEOTIDE SEQUENCE [LARGE SCALE GENOMIC DNA]</scope>
    <source>
        <strain evidence="4 5">NCTC11179</strain>
    </source>
</reference>
<dbReference type="PANTHER" id="PTHR37423">
    <property type="entry name" value="SOLUBLE LYTIC MUREIN TRANSGLYCOSYLASE-RELATED"/>
    <property type="match status" value="1"/>
</dbReference>
<dbReference type="CDD" id="cd00118">
    <property type="entry name" value="LysM"/>
    <property type="match status" value="2"/>
</dbReference>
<dbReference type="Pfam" id="PF01476">
    <property type="entry name" value="LysM"/>
    <property type="match status" value="2"/>
</dbReference>
<evidence type="ECO:0000259" key="3">
    <source>
        <dbReference type="PROSITE" id="PS51782"/>
    </source>
</evidence>
<dbReference type="InterPro" id="IPR000189">
    <property type="entry name" value="Transglyc_AS"/>
</dbReference>
<feature type="signal peptide" evidence="2">
    <location>
        <begin position="1"/>
        <end position="20"/>
    </location>
</feature>
<sequence length="497" mass="56585">MNYKGVALSLFSLLSFTLSAQEQTEGIELRSKELDPQAYLDSIKASFVNHSTSERIEKLWLDELINQDLFDEMSEDLTSDEFFNDEDGEWDGLTTAVLKERLALMNEKTPFNVEYNESLERLIKSFLKKRKKSFERLLGLSEYYFPMFEEQLAKNNIPLEVKYLAIVESALNPKAVSHMGATGLWQFMYATGKQYNLEVSSFKDDRIDPLKSSEAAAKFLGDLYKIFGDWDLVLASYNAGPGNVSKAIRRSNGLTNYWNIRPNLPRETQNYLPAFYATMYIFEYAKEHGIKANANIPMKLVQTDTVAVKRMMSFDQISKLLDVSQEELEFLNPTYKLKVVPYSSSELHFLRLPLDKAGMLVSNEEKIYAYVDFEEDRKEKPNYDIAIAQTSGVRNKYHTIRKGESVGVIAKKYGLSIVELKRLNNMKTNVIYPGKKLVVGKSTVAQASTSGYYVVKKGDSLYSISKNLPGVTISKLKALNNMSDNSMLQPGMKLRIN</sequence>
<gene>
    <name evidence="4" type="primary">mltD_1</name>
    <name evidence="4" type="ORF">NCTC11179_02840</name>
</gene>
<evidence type="ECO:0000313" key="5">
    <source>
        <dbReference type="Proteomes" id="UP000255024"/>
    </source>
</evidence>
<dbReference type="SMART" id="SM00257">
    <property type="entry name" value="LysM"/>
    <property type="match status" value="2"/>
</dbReference>
<protein>
    <submittedName>
        <fullName evidence="4">Membrane-bound lytic murein transglycosylase D</fullName>
        <ecNumber evidence="4">4.2.2.-</ecNumber>
    </submittedName>
</protein>
<dbReference type="Proteomes" id="UP000255024">
    <property type="component" value="Unassembled WGS sequence"/>
</dbReference>
<evidence type="ECO:0000256" key="1">
    <source>
        <dbReference type="ARBA" id="ARBA00007734"/>
    </source>
</evidence>
<dbReference type="GO" id="GO:0016020">
    <property type="term" value="C:membrane"/>
    <property type="evidence" value="ECO:0007669"/>
    <property type="project" value="InterPro"/>
</dbReference>
<organism evidence="4 5">
    <name type="scientific">Myroides odoratus</name>
    <name type="common">Flavobacterium odoratum</name>
    <dbReference type="NCBI Taxonomy" id="256"/>
    <lineage>
        <taxon>Bacteria</taxon>
        <taxon>Pseudomonadati</taxon>
        <taxon>Bacteroidota</taxon>
        <taxon>Flavobacteriia</taxon>
        <taxon>Flavobacteriales</taxon>
        <taxon>Flavobacteriaceae</taxon>
        <taxon>Myroides</taxon>
    </lineage>
</organism>
<dbReference type="PANTHER" id="PTHR37423:SF2">
    <property type="entry name" value="MEMBRANE-BOUND LYTIC MUREIN TRANSGLYCOSYLASE C"/>
    <property type="match status" value="1"/>
</dbReference>
<dbReference type="RefSeq" id="WP_115092103.1">
    <property type="nucleotide sequence ID" value="NZ_CP068107.1"/>
</dbReference>
<dbReference type="GO" id="GO:0008933">
    <property type="term" value="F:peptidoglycan lytic transglycosylase activity"/>
    <property type="evidence" value="ECO:0007669"/>
    <property type="project" value="InterPro"/>
</dbReference>
<dbReference type="InterPro" id="IPR018392">
    <property type="entry name" value="LysM"/>
</dbReference>
<dbReference type="EMBL" id="UGQL01000002">
    <property type="protein sequence ID" value="STZ69334.1"/>
    <property type="molecule type" value="Genomic_DNA"/>
</dbReference>
<accession>A0A378U3U8</accession>
<dbReference type="InterPro" id="IPR023346">
    <property type="entry name" value="Lysozyme-like_dom_sf"/>
</dbReference>
<feature type="domain" description="LysM" evidence="3">
    <location>
        <begin position="451"/>
        <end position="496"/>
    </location>
</feature>
<dbReference type="CDD" id="cd16894">
    <property type="entry name" value="MltD-like"/>
    <property type="match status" value="1"/>
</dbReference>
<evidence type="ECO:0000256" key="2">
    <source>
        <dbReference type="SAM" id="SignalP"/>
    </source>
</evidence>
<evidence type="ECO:0000313" key="4">
    <source>
        <dbReference type="EMBL" id="STZ69334.1"/>
    </source>
</evidence>
<feature type="domain" description="LysM" evidence="3">
    <location>
        <begin position="396"/>
        <end position="439"/>
    </location>
</feature>
<proteinExistence type="inferred from homology"/>
<dbReference type="Gene3D" id="3.10.350.10">
    <property type="entry name" value="LysM domain"/>
    <property type="match status" value="2"/>
</dbReference>
<dbReference type="PROSITE" id="PS51782">
    <property type="entry name" value="LYSM"/>
    <property type="match status" value="2"/>
</dbReference>
<dbReference type="Gene3D" id="1.10.530.10">
    <property type="match status" value="1"/>
</dbReference>
<dbReference type="EC" id="4.2.2.-" evidence="4"/>
<keyword evidence="4" id="KW-0456">Lyase</keyword>
<dbReference type="SUPFAM" id="SSF54106">
    <property type="entry name" value="LysM domain"/>
    <property type="match status" value="2"/>
</dbReference>
<dbReference type="AlphaFoldDB" id="A0A378U3U8"/>
<dbReference type="GO" id="GO:0000270">
    <property type="term" value="P:peptidoglycan metabolic process"/>
    <property type="evidence" value="ECO:0007669"/>
    <property type="project" value="InterPro"/>
</dbReference>
<dbReference type="SUPFAM" id="SSF53955">
    <property type="entry name" value="Lysozyme-like"/>
    <property type="match status" value="1"/>
</dbReference>
<keyword evidence="2" id="KW-0732">Signal</keyword>
<comment type="similarity">
    <text evidence="1">Belongs to the transglycosylase Slt family.</text>
</comment>
<feature type="chain" id="PRO_5016664206" evidence="2">
    <location>
        <begin position="21"/>
        <end position="497"/>
    </location>
</feature>
<dbReference type="InterPro" id="IPR008258">
    <property type="entry name" value="Transglycosylase_SLT_dom_1"/>
</dbReference>
<keyword evidence="5" id="KW-1185">Reference proteome</keyword>
<name>A0A378U3U8_MYROD</name>
<dbReference type="InterPro" id="IPR036779">
    <property type="entry name" value="LysM_dom_sf"/>
</dbReference>